<evidence type="ECO:0000259" key="14">
    <source>
        <dbReference type="SMART" id="SM00563"/>
    </source>
</evidence>
<evidence type="ECO:0000256" key="4">
    <source>
        <dbReference type="ARBA" id="ARBA00022787"/>
    </source>
</evidence>
<keyword evidence="7" id="KW-0496">Mitochondrion</keyword>
<dbReference type="Pfam" id="PF01553">
    <property type="entry name" value="Acyltransferase"/>
    <property type="match status" value="1"/>
</dbReference>
<evidence type="ECO:0000256" key="12">
    <source>
        <dbReference type="RuleBase" id="RU365062"/>
    </source>
</evidence>
<dbReference type="EMBL" id="SDIL01000097">
    <property type="protein sequence ID" value="RXK36456.1"/>
    <property type="molecule type" value="Genomic_DNA"/>
</dbReference>
<evidence type="ECO:0000256" key="2">
    <source>
        <dbReference type="ARBA" id="ARBA00010524"/>
    </source>
</evidence>
<evidence type="ECO:0000256" key="13">
    <source>
        <dbReference type="SAM" id="MobiDB-lite"/>
    </source>
</evidence>
<evidence type="ECO:0000256" key="3">
    <source>
        <dbReference type="ARBA" id="ARBA00022679"/>
    </source>
</evidence>
<keyword evidence="6" id="KW-0443">Lipid metabolism</keyword>
<dbReference type="GO" id="GO:0005741">
    <property type="term" value="C:mitochondrial outer membrane"/>
    <property type="evidence" value="ECO:0007669"/>
    <property type="project" value="UniProtKB-SubCell"/>
</dbReference>
<evidence type="ECO:0000256" key="6">
    <source>
        <dbReference type="ARBA" id="ARBA00023098"/>
    </source>
</evidence>
<comment type="caution">
    <text evidence="15">The sequence shown here is derived from an EMBL/GenBank/DDBJ whole genome shotgun (WGS) entry which is preliminary data.</text>
</comment>
<keyword evidence="4" id="KW-1000">Mitochondrion outer membrane</keyword>
<evidence type="ECO:0000256" key="10">
    <source>
        <dbReference type="ARBA" id="ARBA00024323"/>
    </source>
</evidence>
<feature type="compositionally biased region" description="Basic and acidic residues" evidence="13">
    <location>
        <begin position="368"/>
        <end position="391"/>
    </location>
</feature>
<keyword evidence="16" id="KW-1185">Reference proteome</keyword>
<evidence type="ECO:0000256" key="11">
    <source>
        <dbReference type="ARBA" id="ARBA00047906"/>
    </source>
</evidence>
<comment type="similarity">
    <text evidence="2 12">Belongs to the taffazin family.</text>
</comment>
<sequence length="434" mass="47329">MAPTLSSAITISAVGLFFKALIRARSTSFEVRNLPILLDALNKSDTPSIVGPTPVVDPSNARTHSGGTNITERADGDRRMVIGEREKVGMVDVDVGAERFGKGEGRRRGLVTVCNHNSVLDDPGMWALMPLSNYFPLSSPKWTSQHTRWTLGASDIMFTNSFFSKFFTLGQVIETYRGGGVFQPAVDQAVKLLQSGEWVHIFPEGRVNQQSINPSGGLFRFKWGVGRIIMDSTTLPEIIPMWVSRFDTVMPETRTWPRLFPRKGGKLSVTIGQPITHLIRPLVEEWQNVSRSSSGPLGIGGDWVSSSSTSTSSSSTSSASSSTSSSSPSVGNPSTPISLSDPELTSTLSRTSSPSVTPSSTTASSRGRTVERHGVEDKENREKGLMAGGREQEIRIRITAILQEQVEKLGREVERLEGRFESGEWSHSTSRRSS</sequence>
<feature type="region of interest" description="Disordered" evidence="13">
    <location>
        <begin position="290"/>
        <end position="391"/>
    </location>
</feature>
<dbReference type="PRINTS" id="PR00979">
    <property type="entry name" value="TAFAZZIN"/>
</dbReference>
<keyword evidence="3" id="KW-0808">Transferase</keyword>
<dbReference type="STRING" id="5217.A0A4Q1BE50"/>
<dbReference type="GO" id="GO:0047184">
    <property type="term" value="F:1-acylglycerophosphocholine O-acyltransferase activity"/>
    <property type="evidence" value="ECO:0007669"/>
    <property type="project" value="TreeGrafter"/>
</dbReference>
<feature type="domain" description="Phospholipid/glycerol acyltransferase" evidence="14">
    <location>
        <begin position="110"/>
        <end position="246"/>
    </location>
</feature>
<dbReference type="CDD" id="cd07989">
    <property type="entry name" value="LPLAT_AGPAT-like"/>
    <property type="match status" value="1"/>
</dbReference>
<dbReference type="Proteomes" id="UP000289152">
    <property type="component" value="Unassembled WGS sequence"/>
</dbReference>
<dbReference type="VEuPathDB" id="FungiDB:TREMEDRAFT_68819"/>
<feature type="compositionally biased region" description="Low complexity" evidence="13">
    <location>
        <begin position="305"/>
        <end position="329"/>
    </location>
</feature>
<dbReference type="InParanoid" id="A0A4Q1BE50"/>
<organism evidence="15 16">
    <name type="scientific">Tremella mesenterica</name>
    <name type="common">Jelly fungus</name>
    <dbReference type="NCBI Taxonomy" id="5217"/>
    <lineage>
        <taxon>Eukaryota</taxon>
        <taxon>Fungi</taxon>
        <taxon>Dikarya</taxon>
        <taxon>Basidiomycota</taxon>
        <taxon>Agaricomycotina</taxon>
        <taxon>Tremellomycetes</taxon>
        <taxon>Tremellales</taxon>
        <taxon>Tremellaceae</taxon>
        <taxon>Tremella</taxon>
    </lineage>
</organism>
<keyword evidence="8" id="KW-0472">Membrane</keyword>
<proteinExistence type="inferred from homology"/>
<evidence type="ECO:0000256" key="7">
    <source>
        <dbReference type="ARBA" id="ARBA00023128"/>
    </source>
</evidence>
<evidence type="ECO:0000313" key="15">
    <source>
        <dbReference type="EMBL" id="RXK36456.1"/>
    </source>
</evidence>
<dbReference type="PANTHER" id="PTHR12497:SF0">
    <property type="entry name" value="TAFAZZIN"/>
    <property type="match status" value="1"/>
</dbReference>
<accession>A0A4Q1BE50</accession>
<keyword evidence="5" id="KW-0999">Mitochondrion inner membrane</keyword>
<comment type="catalytic activity">
    <reaction evidence="11">
        <text>1'-[1,2-diacyl-sn-glycero-3-phospho],3'-[1-acyl-sn-glycero-3-phospho]-glycerol + a 1,2-diacyl-sn-glycero-3-phosphocholine = a cardiolipin + a 1-acyl-sn-glycero-3-phosphocholine</text>
        <dbReference type="Rhea" id="RHEA:33731"/>
        <dbReference type="ChEBI" id="CHEBI:57643"/>
        <dbReference type="ChEBI" id="CHEBI:58168"/>
        <dbReference type="ChEBI" id="CHEBI:62237"/>
        <dbReference type="ChEBI" id="CHEBI:64743"/>
    </reaction>
    <physiologicalReaction direction="left-to-right" evidence="11">
        <dbReference type="Rhea" id="RHEA:33732"/>
    </physiologicalReaction>
    <physiologicalReaction direction="right-to-left" evidence="11">
        <dbReference type="Rhea" id="RHEA:33733"/>
    </physiologicalReaction>
</comment>
<dbReference type="GO" id="GO:0007007">
    <property type="term" value="P:inner mitochondrial membrane organization"/>
    <property type="evidence" value="ECO:0007669"/>
    <property type="project" value="TreeGrafter"/>
</dbReference>
<evidence type="ECO:0000256" key="8">
    <source>
        <dbReference type="ARBA" id="ARBA00023136"/>
    </source>
</evidence>
<dbReference type="InterPro" id="IPR002123">
    <property type="entry name" value="Plipid/glycerol_acylTrfase"/>
</dbReference>
<dbReference type="InterPro" id="IPR000872">
    <property type="entry name" value="Tafazzin"/>
</dbReference>
<gene>
    <name evidence="15" type="ORF">M231_06300</name>
</gene>
<evidence type="ECO:0000313" key="16">
    <source>
        <dbReference type="Proteomes" id="UP000289152"/>
    </source>
</evidence>
<comment type="subcellular location">
    <subcellularLocation>
        <location evidence="1">Mitochondrion inner membrane</location>
        <topology evidence="1">Peripheral membrane protein</topology>
        <orientation evidence="1">Intermembrane side</orientation>
    </subcellularLocation>
    <subcellularLocation>
        <location evidence="10">Mitochondrion outer membrane</location>
        <topology evidence="10">Peripheral membrane protein</topology>
        <orientation evidence="10">Intermembrane side</orientation>
    </subcellularLocation>
</comment>
<keyword evidence="9" id="KW-0012">Acyltransferase</keyword>
<evidence type="ECO:0000256" key="9">
    <source>
        <dbReference type="ARBA" id="ARBA00023315"/>
    </source>
</evidence>
<dbReference type="OrthoDB" id="193467at2759"/>
<dbReference type="AlphaFoldDB" id="A0A4Q1BE50"/>
<dbReference type="GO" id="GO:0035965">
    <property type="term" value="P:cardiolipin acyl-chain remodeling"/>
    <property type="evidence" value="ECO:0007669"/>
    <property type="project" value="TreeGrafter"/>
</dbReference>
<protein>
    <recommendedName>
        <fullName evidence="12">Tafazzin family protein</fullName>
    </recommendedName>
</protein>
<evidence type="ECO:0000256" key="1">
    <source>
        <dbReference type="ARBA" id="ARBA00004137"/>
    </source>
</evidence>
<dbReference type="GO" id="GO:0005743">
    <property type="term" value="C:mitochondrial inner membrane"/>
    <property type="evidence" value="ECO:0007669"/>
    <property type="project" value="UniProtKB-SubCell"/>
</dbReference>
<dbReference type="SUPFAM" id="SSF69593">
    <property type="entry name" value="Glycerol-3-phosphate (1)-acyltransferase"/>
    <property type="match status" value="1"/>
</dbReference>
<dbReference type="SMART" id="SM00563">
    <property type="entry name" value="PlsC"/>
    <property type="match status" value="1"/>
</dbReference>
<evidence type="ECO:0000256" key="5">
    <source>
        <dbReference type="ARBA" id="ARBA00022792"/>
    </source>
</evidence>
<name>A0A4Q1BE50_TREME</name>
<reference evidence="15 16" key="1">
    <citation type="submission" date="2016-06" db="EMBL/GenBank/DDBJ databases">
        <title>Evolution of pathogenesis and genome organization in the Tremellales.</title>
        <authorList>
            <person name="Cuomo C."/>
            <person name="Litvintseva A."/>
            <person name="Heitman J."/>
            <person name="Chen Y."/>
            <person name="Sun S."/>
            <person name="Springer D."/>
            <person name="Dromer F."/>
            <person name="Young S."/>
            <person name="Zeng Q."/>
            <person name="Chapman S."/>
            <person name="Gujja S."/>
            <person name="Saif S."/>
            <person name="Birren B."/>
        </authorList>
    </citation>
    <scope>NUCLEOTIDE SEQUENCE [LARGE SCALE GENOMIC DNA]</scope>
    <source>
        <strain evidence="15 16">ATCC 28783</strain>
    </source>
</reference>
<feature type="compositionally biased region" description="Low complexity" evidence="13">
    <location>
        <begin position="344"/>
        <end position="366"/>
    </location>
</feature>
<dbReference type="PANTHER" id="PTHR12497">
    <property type="entry name" value="TAZ PROTEIN TAFAZZIN"/>
    <property type="match status" value="1"/>
</dbReference>